<evidence type="ECO:0000256" key="1">
    <source>
        <dbReference type="SAM" id="MobiDB-lite"/>
    </source>
</evidence>
<evidence type="ECO:0000313" key="2">
    <source>
        <dbReference type="EMBL" id="MCE2056135.1"/>
    </source>
</evidence>
<feature type="region of interest" description="Disordered" evidence="1">
    <location>
        <begin position="48"/>
        <end position="67"/>
    </location>
</feature>
<comment type="caution">
    <text evidence="2">The sequence shown here is derived from an EMBL/GenBank/DDBJ whole genome shotgun (WGS) entry which is preliminary data.</text>
</comment>
<keyword evidence="3" id="KW-1185">Reference proteome</keyword>
<sequence length="67" mass="7188">MGTMTIGYSPIATGGLLMSCRLKLHFPSFLLTIDGLSAVRKPLPPVRRNSAGASSSFMITSPPVFYQ</sequence>
<evidence type="ECO:0000313" key="3">
    <source>
        <dbReference type="Proteomes" id="UP000823775"/>
    </source>
</evidence>
<organism evidence="2 3">
    <name type="scientific">Datura stramonium</name>
    <name type="common">Jimsonweed</name>
    <name type="synonym">Common thornapple</name>
    <dbReference type="NCBI Taxonomy" id="4076"/>
    <lineage>
        <taxon>Eukaryota</taxon>
        <taxon>Viridiplantae</taxon>
        <taxon>Streptophyta</taxon>
        <taxon>Embryophyta</taxon>
        <taxon>Tracheophyta</taxon>
        <taxon>Spermatophyta</taxon>
        <taxon>Magnoliopsida</taxon>
        <taxon>eudicotyledons</taxon>
        <taxon>Gunneridae</taxon>
        <taxon>Pentapetalae</taxon>
        <taxon>asterids</taxon>
        <taxon>lamiids</taxon>
        <taxon>Solanales</taxon>
        <taxon>Solanaceae</taxon>
        <taxon>Solanoideae</taxon>
        <taxon>Datureae</taxon>
        <taxon>Datura</taxon>
    </lineage>
</organism>
<proteinExistence type="predicted"/>
<feature type="non-terminal residue" evidence="2">
    <location>
        <position position="67"/>
    </location>
</feature>
<name>A0ABS8W255_DATST</name>
<dbReference type="Proteomes" id="UP000823775">
    <property type="component" value="Unassembled WGS sequence"/>
</dbReference>
<protein>
    <submittedName>
        <fullName evidence="2">Uncharacterized protein</fullName>
    </submittedName>
</protein>
<reference evidence="2 3" key="1">
    <citation type="journal article" date="2021" name="BMC Genomics">
        <title>Datura genome reveals duplications of psychoactive alkaloid biosynthetic genes and high mutation rate following tissue culture.</title>
        <authorList>
            <person name="Rajewski A."/>
            <person name="Carter-House D."/>
            <person name="Stajich J."/>
            <person name="Litt A."/>
        </authorList>
    </citation>
    <scope>NUCLEOTIDE SEQUENCE [LARGE SCALE GENOMIC DNA]</scope>
    <source>
        <strain evidence="2">AR-01</strain>
    </source>
</reference>
<dbReference type="EMBL" id="JACEIK010006687">
    <property type="protein sequence ID" value="MCE2056135.1"/>
    <property type="molecule type" value="Genomic_DNA"/>
</dbReference>
<accession>A0ABS8W255</accession>
<gene>
    <name evidence="2" type="ORF">HAX54_044103</name>
</gene>